<reference evidence="4 5" key="2">
    <citation type="journal article" date="2009" name="PLoS ONE">
        <title>An integrated genetic and cytogenetic map of the cucumber genome.</title>
        <authorList>
            <person name="Ren Y."/>
            <person name="Zhang Z."/>
            <person name="Liu J."/>
            <person name="Staub J.E."/>
            <person name="Han Y."/>
            <person name="Cheng Z."/>
            <person name="Li X."/>
            <person name="Lu J."/>
            <person name="Miao H."/>
            <person name="Kang H."/>
            <person name="Xie B."/>
            <person name="Gu X."/>
            <person name="Wang X."/>
            <person name="Du Y."/>
            <person name="Jin W."/>
            <person name="Huang S."/>
        </authorList>
    </citation>
    <scope>NUCLEOTIDE SEQUENCE [LARGE SCALE GENOMIC DNA]</scope>
    <source>
        <strain evidence="5">cv. 9930</strain>
    </source>
</reference>
<keyword evidence="1" id="KW-0479">Metal-binding</keyword>
<dbReference type="PANTHER" id="PTHR46036">
    <property type="entry name" value="LACTOYLGLUTATHIONE LYASE"/>
    <property type="match status" value="1"/>
</dbReference>
<dbReference type="InterPro" id="IPR004360">
    <property type="entry name" value="Glyas_Fos-R_dOase_dom"/>
</dbReference>
<dbReference type="GO" id="GO:0046872">
    <property type="term" value="F:metal ion binding"/>
    <property type="evidence" value="ECO:0007669"/>
    <property type="project" value="UniProtKB-KW"/>
</dbReference>
<accession>A0A0A0L2Y9</accession>
<dbReference type="STRING" id="3659.A0A0A0L2Y9"/>
<evidence type="ECO:0000256" key="1">
    <source>
        <dbReference type="ARBA" id="ARBA00022723"/>
    </source>
</evidence>
<protein>
    <recommendedName>
        <fullName evidence="3">VOC domain-containing protein</fullName>
    </recommendedName>
</protein>
<dbReference type="InterPro" id="IPR037523">
    <property type="entry name" value="VOC_core"/>
</dbReference>
<reference evidence="4 5" key="1">
    <citation type="journal article" date="2009" name="Nat. Genet.">
        <title>The genome of the cucumber, Cucumis sativus L.</title>
        <authorList>
            <person name="Huang S."/>
            <person name="Li R."/>
            <person name="Zhang Z."/>
            <person name="Li L."/>
            <person name="Gu X."/>
            <person name="Fan W."/>
            <person name="Lucas W.J."/>
            <person name="Wang X."/>
            <person name="Xie B."/>
            <person name="Ni P."/>
            <person name="Ren Y."/>
            <person name="Zhu H."/>
            <person name="Li J."/>
            <person name="Lin K."/>
            <person name="Jin W."/>
            <person name="Fei Z."/>
            <person name="Li G."/>
            <person name="Staub J."/>
            <person name="Kilian A."/>
            <person name="van der Vossen E.A."/>
            <person name="Wu Y."/>
            <person name="Guo J."/>
            <person name="He J."/>
            <person name="Jia Z."/>
            <person name="Ren Y."/>
            <person name="Tian G."/>
            <person name="Lu Y."/>
            <person name="Ruan J."/>
            <person name="Qian W."/>
            <person name="Wang M."/>
            <person name="Huang Q."/>
            <person name="Li B."/>
            <person name="Xuan Z."/>
            <person name="Cao J."/>
            <person name="Asan"/>
            <person name="Wu Z."/>
            <person name="Zhang J."/>
            <person name="Cai Q."/>
            <person name="Bai Y."/>
            <person name="Zhao B."/>
            <person name="Han Y."/>
            <person name="Li Y."/>
            <person name="Li X."/>
            <person name="Wang S."/>
            <person name="Shi Q."/>
            <person name="Liu S."/>
            <person name="Cho W.K."/>
            <person name="Kim J.Y."/>
            <person name="Xu Y."/>
            <person name="Heller-Uszynska K."/>
            <person name="Miao H."/>
            <person name="Cheng Z."/>
            <person name="Zhang S."/>
            <person name="Wu J."/>
            <person name="Yang Y."/>
            <person name="Kang H."/>
            <person name="Li M."/>
            <person name="Liang H."/>
            <person name="Ren X."/>
            <person name="Shi Z."/>
            <person name="Wen M."/>
            <person name="Jian M."/>
            <person name="Yang H."/>
            <person name="Zhang G."/>
            <person name="Yang Z."/>
            <person name="Chen R."/>
            <person name="Liu S."/>
            <person name="Li J."/>
            <person name="Ma L."/>
            <person name="Liu H."/>
            <person name="Zhou Y."/>
            <person name="Zhao J."/>
            <person name="Fang X."/>
            <person name="Li G."/>
            <person name="Fang L."/>
            <person name="Li Y."/>
            <person name="Liu D."/>
            <person name="Zheng H."/>
            <person name="Zhang Y."/>
            <person name="Qin N."/>
            <person name="Li Z."/>
            <person name="Yang G."/>
            <person name="Yang S."/>
            <person name="Bolund L."/>
            <person name="Kristiansen K."/>
            <person name="Zheng H."/>
            <person name="Li S."/>
            <person name="Zhang X."/>
            <person name="Yang H."/>
            <person name="Wang J."/>
            <person name="Sun R."/>
            <person name="Zhang B."/>
            <person name="Jiang S."/>
            <person name="Wang J."/>
            <person name="Du Y."/>
            <person name="Li S."/>
        </authorList>
    </citation>
    <scope>NUCLEOTIDE SEQUENCE [LARGE SCALE GENOMIC DNA]</scope>
    <source>
        <strain evidence="5">cv. 9930</strain>
    </source>
</reference>
<dbReference type="PANTHER" id="PTHR46036:SF12">
    <property type="entry name" value="VOC DOMAIN-CONTAINING PROTEIN"/>
    <property type="match status" value="1"/>
</dbReference>
<dbReference type="OrthoDB" id="1545884at2759"/>
<dbReference type="Proteomes" id="UP000029981">
    <property type="component" value="Chromosome 3"/>
</dbReference>
<dbReference type="Gramene" id="KGN56113">
    <property type="protein sequence ID" value="KGN56113"/>
    <property type="gene ID" value="Csa_3G076000"/>
</dbReference>
<dbReference type="PROSITE" id="PS51819">
    <property type="entry name" value="VOC"/>
    <property type="match status" value="1"/>
</dbReference>
<organism evidence="4 5">
    <name type="scientific">Cucumis sativus</name>
    <name type="common">Cucumber</name>
    <dbReference type="NCBI Taxonomy" id="3659"/>
    <lineage>
        <taxon>Eukaryota</taxon>
        <taxon>Viridiplantae</taxon>
        <taxon>Streptophyta</taxon>
        <taxon>Embryophyta</taxon>
        <taxon>Tracheophyta</taxon>
        <taxon>Spermatophyta</taxon>
        <taxon>Magnoliopsida</taxon>
        <taxon>eudicotyledons</taxon>
        <taxon>Gunneridae</taxon>
        <taxon>Pentapetalae</taxon>
        <taxon>rosids</taxon>
        <taxon>fabids</taxon>
        <taxon>Cucurbitales</taxon>
        <taxon>Cucurbitaceae</taxon>
        <taxon>Benincaseae</taxon>
        <taxon>Cucumis</taxon>
    </lineage>
</organism>
<dbReference type="eggNOG" id="KOG2943">
    <property type="taxonomic scope" value="Eukaryota"/>
</dbReference>
<reference evidence="4 5" key="3">
    <citation type="journal article" date="2010" name="BMC Genomics">
        <title>Transcriptome sequencing and comparative analysis of cucumber flowers with different sex types.</title>
        <authorList>
            <person name="Guo S."/>
            <person name="Zheng Y."/>
            <person name="Joung J.G."/>
            <person name="Liu S."/>
            <person name="Zhang Z."/>
            <person name="Crasta O.R."/>
            <person name="Sobral B.W."/>
            <person name="Xu Y."/>
            <person name="Huang S."/>
            <person name="Fei Z."/>
        </authorList>
    </citation>
    <scope>NUCLEOTIDE SEQUENCE [LARGE SCALE GENOMIC DNA]</scope>
    <source>
        <strain evidence="5">cv. 9930</strain>
    </source>
</reference>
<feature type="chain" id="PRO_5001972747" description="VOC domain-containing protein" evidence="2">
    <location>
        <begin position="28"/>
        <end position="311"/>
    </location>
</feature>
<keyword evidence="5" id="KW-1185">Reference proteome</keyword>
<dbReference type="InterPro" id="IPR018146">
    <property type="entry name" value="Glyoxalase_1_CS"/>
</dbReference>
<dbReference type="Pfam" id="PF00903">
    <property type="entry name" value="Glyoxalase"/>
    <property type="match status" value="2"/>
</dbReference>
<dbReference type="PROSITE" id="PS00934">
    <property type="entry name" value="GLYOXALASE_I_1"/>
    <property type="match status" value="1"/>
</dbReference>
<gene>
    <name evidence="4" type="ORF">Csa_3G076000</name>
</gene>
<evidence type="ECO:0000313" key="5">
    <source>
        <dbReference type="Proteomes" id="UP000029981"/>
    </source>
</evidence>
<proteinExistence type="predicted"/>
<dbReference type="GO" id="GO:0005737">
    <property type="term" value="C:cytoplasm"/>
    <property type="evidence" value="ECO:0000318"/>
    <property type="project" value="GO_Central"/>
</dbReference>
<dbReference type="SUPFAM" id="SSF54593">
    <property type="entry name" value="Glyoxalase/Bleomycin resistance protein/Dihydroxybiphenyl dioxygenase"/>
    <property type="match status" value="2"/>
</dbReference>
<name>A0A0A0L2Y9_CUCSA</name>
<dbReference type="GO" id="GO:0004462">
    <property type="term" value="F:lactoylglutathione lyase activity"/>
    <property type="evidence" value="ECO:0000318"/>
    <property type="project" value="GO_Central"/>
</dbReference>
<evidence type="ECO:0000256" key="2">
    <source>
        <dbReference type="SAM" id="SignalP"/>
    </source>
</evidence>
<dbReference type="Gene3D" id="3.10.180.10">
    <property type="entry name" value="2,3-Dihydroxybiphenyl 1,2-Dioxygenase, domain 1"/>
    <property type="match status" value="2"/>
</dbReference>
<dbReference type="GO" id="GO:0019243">
    <property type="term" value="P:methylglyoxal catabolic process to D-lactate via S-lactoyl-glutathione"/>
    <property type="evidence" value="ECO:0000318"/>
    <property type="project" value="GO_Central"/>
</dbReference>
<evidence type="ECO:0000313" key="4">
    <source>
        <dbReference type="EMBL" id="KGN56113.1"/>
    </source>
</evidence>
<feature type="domain" description="VOC" evidence="3">
    <location>
        <begin position="45"/>
        <end position="167"/>
    </location>
</feature>
<evidence type="ECO:0000259" key="3">
    <source>
        <dbReference type="PROSITE" id="PS51819"/>
    </source>
</evidence>
<dbReference type="InterPro" id="IPR029068">
    <property type="entry name" value="Glyas_Bleomycin-R_OHBP_Dase"/>
</dbReference>
<sequence length="311" mass="35465">MANKMGLSSIILCSLLIFSLIIKTSFAARNLNENVLEWVKKDHRRFLRAVIHVSDLNNSIKTYTQGFGMKLLKRRKFTDRGYEDAIVGFGPQNTHFLLEMRQRDESNNVFIGTEFGYFGISTQDVYKSMEQARRNGAVVIQEPEKVDQTISGMVKDENGYQFKFIQCISAPIDPLSQIMLRVQDLNISTNFYSKALGMKLFKTQNNSQGQLTWGIMGYGRNESETTLLKLETRNNISRNDGRDGYSMLYISTEDVKKSNEVAKLVTKELGGNIIMEPVLVPTINVKMTGFSDPDAWRMIMVDNKDYQRGTL</sequence>
<keyword evidence="2" id="KW-0732">Signal</keyword>
<dbReference type="AlphaFoldDB" id="A0A0A0L2Y9"/>
<feature type="signal peptide" evidence="2">
    <location>
        <begin position="1"/>
        <end position="27"/>
    </location>
</feature>
<dbReference type="EMBL" id="CM002924">
    <property type="protein sequence ID" value="KGN56113.1"/>
    <property type="molecule type" value="Genomic_DNA"/>
</dbReference>
<reference evidence="4 5" key="4">
    <citation type="journal article" date="2011" name="BMC Genomics">
        <title>RNA-Seq improves annotation of protein-coding genes in the cucumber genome.</title>
        <authorList>
            <person name="Li Z."/>
            <person name="Zhang Z."/>
            <person name="Yan P."/>
            <person name="Huang S."/>
            <person name="Fei Z."/>
            <person name="Lin K."/>
        </authorList>
    </citation>
    <scope>NUCLEOTIDE SEQUENCE [LARGE SCALE GENOMIC DNA]</scope>
    <source>
        <strain evidence="5">cv. 9930</strain>
    </source>
</reference>